<dbReference type="GO" id="GO:0005886">
    <property type="term" value="C:plasma membrane"/>
    <property type="evidence" value="ECO:0007669"/>
    <property type="project" value="EnsemblFungi"/>
</dbReference>
<dbReference type="EMBL" id="LLZZ01000053">
    <property type="protein sequence ID" value="KTB10458.1"/>
    <property type="molecule type" value="Genomic_DNA"/>
</dbReference>
<dbReference type="InterPro" id="IPR050360">
    <property type="entry name" value="MFS_Sugar_Transporters"/>
</dbReference>
<dbReference type="GO" id="GO:0010255">
    <property type="term" value="P:glucose mediated signaling pathway"/>
    <property type="evidence" value="ECO:0007669"/>
    <property type="project" value="EnsemblFungi"/>
</dbReference>
<dbReference type="GO" id="GO:0045835">
    <property type="term" value="P:negative regulation of meiotic nuclear division"/>
    <property type="evidence" value="ECO:0007669"/>
    <property type="project" value="EnsemblFungi"/>
</dbReference>
<gene>
    <name evidence="12" type="ORF">AO440_003152</name>
</gene>
<name>A0A0W0CEX1_CANGB</name>
<dbReference type="FunFam" id="1.20.1250.20:FF:000115">
    <property type="entry name" value="High-affinity glucose transporter"/>
    <property type="match status" value="1"/>
</dbReference>
<dbReference type="PANTHER" id="PTHR48022:SF16">
    <property type="entry name" value="HIGH GLUCOSE SENSOR RGT2-RELATED"/>
    <property type="match status" value="1"/>
</dbReference>
<dbReference type="PROSITE" id="PS50850">
    <property type="entry name" value="MFS"/>
    <property type="match status" value="1"/>
</dbReference>
<proteinExistence type="inferred from homology"/>
<sequence>MTIISEDEKSVARDREGVLARAIKVVNRKFRRKDVRREKLERALSCDNQMTLNSTNLYAAQQQEYQRREENDIEENQEPEGGNDDIDYDISILSDEMSTVDDASLLFAEPPQKQSHMMSIVVGAFVAVGGFLFGYDTGLINSIVDMRYVRENIAPNHVGFTAQQLAILVSFLSLGTFVGALSAPVISDKYGRKKTIMFSTAVVFSLGNSLQVGAHNIQLLIAGRVISGLGVGLVSAVVPLYQAEAAHKSLRGAIISTYQWAITWGLLVSSAVSQGTHNRNDASSYRIPIGLQYVWAYILAAGMLWLPESPRYYVLRDQLDKAAQSLSFLRGVPIHDSGLLEELVEIKATFDYESSFGKTTFWDCFKSNKSRPKQTLRMFTGIAIQAFQQFSGINFIFYYGVSFFNRSGVENSYIVSLITYAVNVGFSVPGMFLVEYFGRRSVLLYGGAIMTLSNFIIAIVGSSTQSVVANKVMIAFICLFIASFAATWGGVVWVISAELYPLGVRAKCTAICAAANWLINFVCAFITPYIVDTGERRALIGPKIYFIWGSLNALGILVVYFTVYETRGLTLEEIDELYTKSPNGIVSAKWNRRIRHREKTYGHKEQQNRDRNQQTTKENLRKNVVNEDMLSDDLTPRNDSINTHHSVDSNEKYQSENTDNTLAPAVNDRSMMDFGNDMILHICNRGPPSISTAASVEEFGGNSTQMENLSYNESNSVEKKKVGLFSKFKLGSRKSSINGTEEDSKPKSPQLGQAEFSPSPLDVKVSDDDHNDFVDLGNGFGLYSVTRRLSSGVPDTSDEESAYDLGNAPSSTNTYRNRGNLDSINTYMSQLIQSNTYTSQNTGYSQNDNDQTQHHQ</sequence>
<feature type="transmembrane region" description="Helical" evidence="10">
    <location>
        <begin position="120"/>
        <end position="144"/>
    </location>
</feature>
<evidence type="ECO:0000256" key="8">
    <source>
        <dbReference type="ARBA" id="ARBA00023180"/>
    </source>
</evidence>
<keyword evidence="3" id="KW-0813">Transport</keyword>
<feature type="compositionally biased region" description="Acidic residues" evidence="9">
    <location>
        <begin position="71"/>
        <end position="86"/>
    </location>
</feature>
<evidence type="ECO:0000256" key="5">
    <source>
        <dbReference type="ARBA" id="ARBA00022692"/>
    </source>
</evidence>
<feature type="transmembrane region" description="Helical" evidence="10">
    <location>
        <begin position="376"/>
        <end position="401"/>
    </location>
</feature>
<dbReference type="Proteomes" id="UP000054886">
    <property type="component" value="Unassembled WGS sequence"/>
</dbReference>
<evidence type="ECO:0000313" key="13">
    <source>
        <dbReference type="Proteomes" id="UP000054886"/>
    </source>
</evidence>
<evidence type="ECO:0000256" key="1">
    <source>
        <dbReference type="ARBA" id="ARBA00004141"/>
    </source>
</evidence>
<feature type="transmembrane region" description="Helical" evidence="10">
    <location>
        <begin position="195"/>
        <end position="214"/>
    </location>
</feature>
<feature type="region of interest" description="Disordered" evidence="9">
    <location>
        <begin position="790"/>
        <end position="813"/>
    </location>
</feature>
<dbReference type="CDD" id="cd17356">
    <property type="entry name" value="MFS_HXT"/>
    <property type="match status" value="1"/>
</dbReference>
<dbReference type="VEuPathDB" id="FungiDB:CAGL0J09020g"/>
<keyword evidence="6 10" id="KW-1133">Transmembrane helix</keyword>
<feature type="transmembrane region" description="Helical" evidence="10">
    <location>
        <begin position="285"/>
        <end position="306"/>
    </location>
</feature>
<dbReference type="InterPro" id="IPR005829">
    <property type="entry name" value="Sugar_transporter_CS"/>
</dbReference>
<dbReference type="OMA" id="DSINTHH"/>
<reference evidence="12 13" key="1">
    <citation type="submission" date="2015-10" db="EMBL/GenBank/DDBJ databases">
        <title>Draft genomes sequences of Candida glabrata isolates 1A, 1B, 2A, 2B, 3A and 3B.</title>
        <authorList>
            <person name="Haavelsrud O.E."/>
            <person name="Gaustad P."/>
        </authorList>
    </citation>
    <scope>NUCLEOTIDE SEQUENCE [LARGE SCALE GENOMIC DNA]</scope>
    <source>
        <strain evidence="12">910700640</strain>
    </source>
</reference>
<feature type="domain" description="Major facilitator superfamily (MFS) profile" evidence="11">
    <location>
        <begin position="122"/>
        <end position="567"/>
    </location>
</feature>
<dbReference type="GO" id="GO:0015761">
    <property type="term" value="P:mannose transmembrane transport"/>
    <property type="evidence" value="ECO:0007669"/>
    <property type="project" value="EnsemblFungi"/>
</dbReference>
<dbReference type="GO" id="GO:0005536">
    <property type="term" value="F:D-glucose binding"/>
    <property type="evidence" value="ECO:0007669"/>
    <property type="project" value="UniProtKB-ARBA"/>
</dbReference>
<evidence type="ECO:0000259" key="11">
    <source>
        <dbReference type="PROSITE" id="PS50850"/>
    </source>
</evidence>
<dbReference type="InterPro" id="IPR005828">
    <property type="entry name" value="MFS_sugar_transport-like"/>
</dbReference>
<keyword evidence="5 10" id="KW-0812">Transmembrane</keyword>
<feature type="transmembrane region" description="Helical" evidence="10">
    <location>
        <begin position="413"/>
        <end position="434"/>
    </location>
</feature>
<dbReference type="GO" id="GO:0015755">
    <property type="term" value="P:fructose transmembrane transport"/>
    <property type="evidence" value="ECO:0007669"/>
    <property type="project" value="EnsemblFungi"/>
</dbReference>
<dbReference type="PRINTS" id="PR00171">
    <property type="entry name" value="SUGRTRNSPORT"/>
</dbReference>
<evidence type="ECO:0000256" key="9">
    <source>
        <dbReference type="SAM" id="MobiDB-lite"/>
    </source>
</evidence>
<feature type="transmembrane region" description="Helical" evidence="10">
    <location>
        <begin position="508"/>
        <end position="531"/>
    </location>
</feature>
<feature type="compositionally biased region" description="Basic and acidic residues" evidence="9">
    <location>
        <begin position="645"/>
        <end position="654"/>
    </location>
</feature>
<comment type="caution">
    <text evidence="12">The sequence shown here is derived from an EMBL/GenBank/DDBJ whole genome shotgun (WGS) entry which is preliminary data.</text>
</comment>
<organism evidence="12 13">
    <name type="scientific">Candida glabrata</name>
    <name type="common">Yeast</name>
    <name type="synonym">Torulopsis glabrata</name>
    <dbReference type="NCBI Taxonomy" id="5478"/>
    <lineage>
        <taxon>Eukaryota</taxon>
        <taxon>Fungi</taxon>
        <taxon>Dikarya</taxon>
        <taxon>Ascomycota</taxon>
        <taxon>Saccharomycotina</taxon>
        <taxon>Saccharomycetes</taxon>
        <taxon>Saccharomycetales</taxon>
        <taxon>Saccharomycetaceae</taxon>
        <taxon>Nakaseomyces</taxon>
    </lineage>
</organism>
<evidence type="ECO:0000256" key="4">
    <source>
        <dbReference type="ARBA" id="ARBA00022597"/>
    </source>
</evidence>
<evidence type="ECO:0000256" key="7">
    <source>
        <dbReference type="ARBA" id="ARBA00023136"/>
    </source>
</evidence>
<evidence type="ECO:0000256" key="6">
    <source>
        <dbReference type="ARBA" id="ARBA00022989"/>
    </source>
</evidence>
<dbReference type="PhylomeDB" id="A0A0W0CEX1"/>
<accession>A0A0W0CEX1</accession>
<dbReference type="PROSITE" id="PS00217">
    <property type="entry name" value="SUGAR_TRANSPORT_2"/>
    <property type="match status" value="1"/>
</dbReference>
<feature type="transmembrane region" description="Helical" evidence="10">
    <location>
        <begin position="220"/>
        <end position="241"/>
    </location>
</feature>
<protein>
    <submittedName>
        <fullName evidence="12">High-affinity glucose transporter SNF3</fullName>
    </submittedName>
</protein>
<dbReference type="AlphaFoldDB" id="A0A0W0CEX1"/>
<evidence type="ECO:0000256" key="2">
    <source>
        <dbReference type="ARBA" id="ARBA00010992"/>
    </source>
</evidence>
<dbReference type="InterPro" id="IPR003663">
    <property type="entry name" value="Sugar/inositol_transpt"/>
</dbReference>
<feature type="compositionally biased region" description="Basic and acidic residues" evidence="9">
    <location>
        <begin position="599"/>
        <end position="625"/>
    </location>
</feature>
<feature type="transmembrane region" description="Helical" evidence="10">
    <location>
        <begin position="253"/>
        <end position="273"/>
    </location>
</feature>
<dbReference type="VEuPathDB" id="FungiDB:GVI51_J08855"/>
<dbReference type="SUPFAM" id="SSF103473">
    <property type="entry name" value="MFS general substrate transporter"/>
    <property type="match status" value="1"/>
</dbReference>
<feature type="transmembrane region" description="Helical" evidence="10">
    <location>
        <begin position="472"/>
        <end position="496"/>
    </location>
</feature>
<dbReference type="GO" id="GO:1904659">
    <property type="term" value="P:D-glucose transmembrane transport"/>
    <property type="evidence" value="ECO:0007669"/>
    <property type="project" value="EnsemblFungi"/>
</dbReference>
<dbReference type="Pfam" id="PF00083">
    <property type="entry name" value="Sugar_tr"/>
    <property type="match status" value="1"/>
</dbReference>
<evidence type="ECO:0000256" key="10">
    <source>
        <dbReference type="SAM" id="Phobius"/>
    </source>
</evidence>
<feature type="transmembrane region" description="Helical" evidence="10">
    <location>
        <begin position="164"/>
        <end position="183"/>
    </location>
</feature>
<feature type="transmembrane region" description="Helical" evidence="10">
    <location>
        <begin position="543"/>
        <end position="563"/>
    </location>
</feature>
<dbReference type="PANTHER" id="PTHR48022">
    <property type="entry name" value="PLASTIDIC GLUCOSE TRANSPORTER 4"/>
    <property type="match status" value="1"/>
</dbReference>
<keyword evidence="7 10" id="KW-0472">Membrane</keyword>
<dbReference type="NCBIfam" id="TIGR00879">
    <property type="entry name" value="SP"/>
    <property type="match status" value="1"/>
</dbReference>
<comment type="similarity">
    <text evidence="2">Belongs to the major facilitator superfamily. Sugar transporter (TC 2.A.1.1) family.</text>
</comment>
<feature type="region of interest" description="Disordered" evidence="9">
    <location>
        <begin position="735"/>
        <end position="768"/>
    </location>
</feature>
<evidence type="ECO:0000256" key="3">
    <source>
        <dbReference type="ARBA" id="ARBA00022448"/>
    </source>
</evidence>
<feature type="region of interest" description="Disordered" evidence="9">
    <location>
        <begin position="835"/>
        <end position="856"/>
    </location>
</feature>
<evidence type="ECO:0000313" key="12">
    <source>
        <dbReference type="EMBL" id="KTB10458.1"/>
    </source>
</evidence>
<dbReference type="Gene3D" id="1.20.1250.20">
    <property type="entry name" value="MFS general substrate transporter like domains"/>
    <property type="match status" value="1"/>
</dbReference>
<dbReference type="VEuPathDB" id="FungiDB:GWK60_J08833"/>
<comment type="subcellular location">
    <subcellularLocation>
        <location evidence="1">Membrane</location>
        <topology evidence="1">Multi-pass membrane protein</topology>
    </subcellularLocation>
</comment>
<feature type="region of interest" description="Disordered" evidence="9">
    <location>
        <begin position="63"/>
        <end position="86"/>
    </location>
</feature>
<feature type="region of interest" description="Disordered" evidence="9">
    <location>
        <begin position="597"/>
        <end position="663"/>
    </location>
</feature>
<feature type="transmembrane region" description="Helical" evidence="10">
    <location>
        <begin position="441"/>
        <end position="460"/>
    </location>
</feature>
<dbReference type="GO" id="GO:0005351">
    <property type="term" value="F:carbohydrate:proton symporter activity"/>
    <property type="evidence" value="ECO:0007669"/>
    <property type="project" value="TreeGrafter"/>
</dbReference>
<dbReference type="InterPro" id="IPR020846">
    <property type="entry name" value="MFS_dom"/>
</dbReference>
<feature type="compositionally biased region" description="Polar residues" evidence="9">
    <location>
        <begin position="835"/>
        <end position="850"/>
    </location>
</feature>
<keyword evidence="4 12" id="KW-0762">Sugar transport</keyword>
<dbReference type="InterPro" id="IPR036259">
    <property type="entry name" value="MFS_trans_sf"/>
</dbReference>
<keyword evidence="8" id="KW-0325">Glycoprotein</keyword>
<dbReference type="VEuPathDB" id="FungiDB:B1J91_J09020g"/>
<dbReference type="PROSITE" id="PS00216">
    <property type="entry name" value="SUGAR_TRANSPORT_1"/>
    <property type="match status" value="1"/>
</dbReference>